<evidence type="ECO:0000313" key="2">
    <source>
        <dbReference type="Proteomes" id="UP000188268"/>
    </source>
</evidence>
<dbReference type="AlphaFoldDB" id="A0A1R3JP38"/>
<sequence>EDFRIISKIQQVKQGNRKEGFKVTKAIKTSRRASFKQSS</sequence>
<gene>
    <name evidence="1" type="ORF">CCACVL1_04923</name>
</gene>
<dbReference type="Proteomes" id="UP000188268">
    <property type="component" value="Unassembled WGS sequence"/>
</dbReference>
<protein>
    <submittedName>
        <fullName evidence="1">Uncharacterized protein</fullName>
    </submittedName>
</protein>
<organism evidence="1 2">
    <name type="scientific">Corchorus capsularis</name>
    <name type="common">Jute</name>
    <dbReference type="NCBI Taxonomy" id="210143"/>
    <lineage>
        <taxon>Eukaryota</taxon>
        <taxon>Viridiplantae</taxon>
        <taxon>Streptophyta</taxon>
        <taxon>Embryophyta</taxon>
        <taxon>Tracheophyta</taxon>
        <taxon>Spermatophyta</taxon>
        <taxon>Magnoliopsida</taxon>
        <taxon>eudicotyledons</taxon>
        <taxon>Gunneridae</taxon>
        <taxon>Pentapetalae</taxon>
        <taxon>rosids</taxon>
        <taxon>malvids</taxon>
        <taxon>Malvales</taxon>
        <taxon>Malvaceae</taxon>
        <taxon>Grewioideae</taxon>
        <taxon>Apeibeae</taxon>
        <taxon>Corchorus</taxon>
    </lineage>
</organism>
<accession>A0A1R3JP38</accession>
<dbReference type="Gramene" id="OMO96510">
    <property type="protein sequence ID" value="OMO96510"/>
    <property type="gene ID" value="CCACVL1_04923"/>
</dbReference>
<proteinExistence type="predicted"/>
<comment type="caution">
    <text evidence="1">The sequence shown here is derived from an EMBL/GenBank/DDBJ whole genome shotgun (WGS) entry which is preliminary data.</text>
</comment>
<name>A0A1R3JP38_COCAP</name>
<reference evidence="1 2" key="1">
    <citation type="submission" date="2013-09" db="EMBL/GenBank/DDBJ databases">
        <title>Corchorus capsularis genome sequencing.</title>
        <authorList>
            <person name="Alam M."/>
            <person name="Haque M.S."/>
            <person name="Islam M.S."/>
            <person name="Emdad E.M."/>
            <person name="Islam M.M."/>
            <person name="Ahmed B."/>
            <person name="Halim A."/>
            <person name="Hossen Q.M.M."/>
            <person name="Hossain M.Z."/>
            <person name="Ahmed R."/>
            <person name="Khan M.M."/>
            <person name="Islam R."/>
            <person name="Rashid M.M."/>
            <person name="Khan S.A."/>
            <person name="Rahman M.S."/>
            <person name="Alam M."/>
        </authorList>
    </citation>
    <scope>NUCLEOTIDE SEQUENCE [LARGE SCALE GENOMIC DNA]</scope>
    <source>
        <strain evidence="2">cv. CVL-1</strain>
        <tissue evidence="1">Whole seedling</tissue>
    </source>
</reference>
<feature type="non-terminal residue" evidence="1">
    <location>
        <position position="1"/>
    </location>
</feature>
<keyword evidence="2" id="KW-1185">Reference proteome</keyword>
<evidence type="ECO:0000313" key="1">
    <source>
        <dbReference type="EMBL" id="OMO96510.1"/>
    </source>
</evidence>
<dbReference type="EMBL" id="AWWV01007438">
    <property type="protein sequence ID" value="OMO96510.1"/>
    <property type="molecule type" value="Genomic_DNA"/>
</dbReference>